<feature type="domain" description="Ig-like" evidence="5">
    <location>
        <begin position="202"/>
        <end position="293"/>
    </location>
</feature>
<dbReference type="InterPro" id="IPR001304">
    <property type="entry name" value="C-type_lectin-like"/>
</dbReference>
<evidence type="ECO:0000256" key="3">
    <source>
        <dbReference type="SAM" id="SignalP"/>
    </source>
</evidence>
<dbReference type="PROSITE" id="PS50853">
    <property type="entry name" value="FN3"/>
    <property type="match status" value="3"/>
</dbReference>
<evidence type="ECO:0000256" key="2">
    <source>
        <dbReference type="ARBA" id="ARBA00023157"/>
    </source>
</evidence>
<evidence type="ECO:0000313" key="7">
    <source>
        <dbReference type="EMBL" id="RUS71142.1"/>
    </source>
</evidence>
<dbReference type="PANTHER" id="PTHR44170">
    <property type="entry name" value="PROTEIN SIDEKICK"/>
    <property type="match status" value="1"/>
</dbReference>
<feature type="domain" description="Ig-like" evidence="5">
    <location>
        <begin position="335"/>
        <end position="424"/>
    </location>
</feature>
<dbReference type="SMART" id="SM00060">
    <property type="entry name" value="FN3"/>
    <property type="match status" value="4"/>
</dbReference>
<feature type="domain" description="Ig-like" evidence="5">
    <location>
        <begin position="649"/>
        <end position="743"/>
    </location>
</feature>
<dbReference type="SMART" id="SM00408">
    <property type="entry name" value="IGc2"/>
    <property type="match status" value="5"/>
</dbReference>
<dbReference type="InterPro" id="IPR013783">
    <property type="entry name" value="Ig-like_fold"/>
</dbReference>
<reference evidence="7 8" key="1">
    <citation type="submission" date="2019-01" db="EMBL/GenBank/DDBJ databases">
        <title>A draft genome assembly of the solar-powered sea slug Elysia chlorotica.</title>
        <authorList>
            <person name="Cai H."/>
            <person name="Li Q."/>
            <person name="Fang X."/>
            <person name="Li J."/>
            <person name="Curtis N.E."/>
            <person name="Altenburger A."/>
            <person name="Shibata T."/>
            <person name="Feng M."/>
            <person name="Maeda T."/>
            <person name="Schwartz J.A."/>
            <person name="Shigenobu S."/>
            <person name="Lundholm N."/>
            <person name="Nishiyama T."/>
            <person name="Yang H."/>
            <person name="Hasebe M."/>
            <person name="Li S."/>
            <person name="Pierce S.K."/>
            <person name="Wang J."/>
        </authorList>
    </citation>
    <scope>NUCLEOTIDE SEQUENCE [LARGE SCALE GENOMIC DNA]</scope>
    <source>
        <strain evidence="7">EC2010</strain>
        <tissue evidence="7">Whole organism of an adult</tissue>
    </source>
</reference>
<dbReference type="CDD" id="cd00063">
    <property type="entry name" value="FN3"/>
    <property type="match status" value="3"/>
</dbReference>
<comment type="caution">
    <text evidence="7">The sequence shown here is derived from an EMBL/GenBank/DDBJ whole genome shotgun (WGS) entry which is preliminary data.</text>
</comment>
<keyword evidence="1" id="KW-0677">Repeat</keyword>
<feature type="domain" description="C-type lectin" evidence="4">
    <location>
        <begin position="41"/>
        <end position="170"/>
    </location>
</feature>
<dbReference type="CDD" id="cd00096">
    <property type="entry name" value="Ig"/>
    <property type="match status" value="1"/>
</dbReference>
<feature type="domain" description="Fibronectin type-III" evidence="6">
    <location>
        <begin position="1100"/>
        <end position="1196"/>
    </location>
</feature>
<keyword evidence="2" id="KW-1015">Disulfide bond</keyword>
<feature type="domain" description="Fibronectin type-III" evidence="6">
    <location>
        <begin position="747"/>
        <end position="859"/>
    </location>
</feature>
<dbReference type="Gene3D" id="2.60.40.10">
    <property type="entry name" value="Immunoglobulins"/>
    <property type="match status" value="8"/>
</dbReference>
<dbReference type="PANTHER" id="PTHR44170:SF6">
    <property type="entry name" value="CONTACTIN"/>
    <property type="match status" value="1"/>
</dbReference>
<feature type="domain" description="Ig-like" evidence="5">
    <location>
        <begin position="555"/>
        <end position="644"/>
    </location>
</feature>
<dbReference type="SMART" id="SM00409">
    <property type="entry name" value="IG"/>
    <property type="match status" value="5"/>
</dbReference>
<accession>A0A433SPJ2</accession>
<feature type="chain" id="PRO_5019181277" description="Contactin" evidence="3">
    <location>
        <begin position="32"/>
        <end position="1256"/>
    </location>
</feature>
<dbReference type="InterPro" id="IPR013098">
    <property type="entry name" value="Ig_I-set"/>
</dbReference>
<evidence type="ECO:0008006" key="9">
    <source>
        <dbReference type="Google" id="ProtNLM"/>
    </source>
</evidence>
<protein>
    <recommendedName>
        <fullName evidence="9">Contactin</fullName>
    </recommendedName>
</protein>
<dbReference type="Proteomes" id="UP000271974">
    <property type="component" value="Unassembled WGS sequence"/>
</dbReference>
<keyword evidence="3" id="KW-0732">Signal</keyword>
<evidence type="ECO:0000256" key="1">
    <source>
        <dbReference type="ARBA" id="ARBA00022737"/>
    </source>
</evidence>
<evidence type="ECO:0000259" key="6">
    <source>
        <dbReference type="PROSITE" id="PS50853"/>
    </source>
</evidence>
<dbReference type="SUPFAM" id="SSF49265">
    <property type="entry name" value="Fibronectin type III"/>
    <property type="match status" value="3"/>
</dbReference>
<evidence type="ECO:0000313" key="8">
    <source>
        <dbReference type="Proteomes" id="UP000271974"/>
    </source>
</evidence>
<gene>
    <name evidence="7" type="ORF">EGW08_021095</name>
</gene>
<dbReference type="PROSITE" id="PS50041">
    <property type="entry name" value="C_TYPE_LECTIN_2"/>
    <property type="match status" value="1"/>
</dbReference>
<dbReference type="GO" id="GO:0016020">
    <property type="term" value="C:membrane"/>
    <property type="evidence" value="ECO:0007669"/>
    <property type="project" value="UniProtKB-SubCell"/>
</dbReference>
<dbReference type="GO" id="GO:0098609">
    <property type="term" value="P:cell-cell adhesion"/>
    <property type="evidence" value="ECO:0007669"/>
    <property type="project" value="TreeGrafter"/>
</dbReference>
<dbReference type="InterPro" id="IPR003598">
    <property type="entry name" value="Ig_sub2"/>
</dbReference>
<dbReference type="InterPro" id="IPR007110">
    <property type="entry name" value="Ig-like_dom"/>
</dbReference>
<dbReference type="InterPro" id="IPR016187">
    <property type="entry name" value="CTDL_fold"/>
</dbReference>
<dbReference type="InterPro" id="IPR016186">
    <property type="entry name" value="C-type_lectin-like/link_sf"/>
</dbReference>
<dbReference type="CDD" id="cd00037">
    <property type="entry name" value="CLECT"/>
    <property type="match status" value="1"/>
</dbReference>
<dbReference type="EMBL" id="RQTK01001266">
    <property type="protein sequence ID" value="RUS71142.1"/>
    <property type="molecule type" value="Genomic_DNA"/>
</dbReference>
<dbReference type="InterPro" id="IPR036116">
    <property type="entry name" value="FN3_sf"/>
</dbReference>
<dbReference type="SUPFAM" id="SSF56436">
    <property type="entry name" value="C-type lectin-like"/>
    <property type="match status" value="1"/>
</dbReference>
<dbReference type="InterPro" id="IPR003599">
    <property type="entry name" value="Ig_sub"/>
</dbReference>
<proteinExistence type="predicted"/>
<keyword evidence="8" id="KW-1185">Reference proteome</keyword>
<dbReference type="Pfam" id="PF07679">
    <property type="entry name" value="I-set"/>
    <property type="match status" value="2"/>
</dbReference>
<dbReference type="PROSITE" id="PS50835">
    <property type="entry name" value="IG_LIKE"/>
    <property type="match status" value="5"/>
</dbReference>
<dbReference type="Pfam" id="PF00041">
    <property type="entry name" value="fn3"/>
    <property type="match status" value="2"/>
</dbReference>
<dbReference type="Pfam" id="PF13927">
    <property type="entry name" value="Ig_3"/>
    <property type="match status" value="3"/>
</dbReference>
<dbReference type="FunFam" id="2.60.40.10:FF:000035">
    <property type="entry name" value="Contactin 1"/>
    <property type="match status" value="1"/>
</dbReference>
<dbReference type="STRING" id="188477.A0A433SPJ2"/>
<evidence type="ECO:0000259" key="4">
    <source>
        <dbReference type="PROSITE" id="PS50041"/>
    </source>
</evidence>
<dbReference type="SMART" id="SM00034">
    <property type="entry name" value="CLECT"/>
    <property type="match status" value="1"/>
</dbReference>
<dbReference type="InterPro" id="IPR036179">
    <property type="entry name" value="Ig-like_dom_sf"/>
</dbReference>
<feature type="signal peptide" evidence="3">
    <location>
        <begin position="1"/>
        <end position="31"/>
    </location>
</feature>
<name>A0A433SPJ2_ELYCH</name>
<organism evidence="7 8">
    <name type="scientific">Elysia chlorotica</name>
    <name type="common">Eastern emerald elysia</name>
    <name type="synonym">Sea slug</name>
    <dbReference type="NCBI Taxonomy" id="188477"/>
    <lineage>
        <taxon>Eukaryota</taxon>
        <taxon>Metazoa</taxon>
        <taxon>Spiralia</taxon>
        <taxon>Lophotrochozoa</taxon>
        <taxon>Mollusca</taxon>
        <taxon>Gastropoda</taxon>
        <taxon>Heterobranchia</taxon>
        <taxon>Euthyneura</taxon>
        <taxon>Panpulmonata</taxon>
        <taxon>Sacoglossa</taxon>
        <taxon>Placobranchoidea</taxon>
        <taxon>Plakobranchidae</taxon>
        <taxon>Elysia</taxon>
    </lineage>
</organism>
<feature type="domain" description="Ig-like" evidence="5">
    <location>
        <begin position="429"/>
        <end position="544"/>
    </location>
</feature>
<evidence type="ECO:0000259" key="5">
    <source>
        <dbReference type="PROSITE" id="PS50835"/>
    </source>
</evidence>
<dbReference type="OrthoDB" id="3666223at2759"/>
<sequence>METTLQYLRFYCIDLRAALILLLVFQSTVTAQDCPPEWYPFMGSCYHFYGETQKTYQEARAQCESKGSGLLSVSTRAEHGFISRWLTANDPMLREWYTSGIREGSGSSKDATPKFSWRGTGDVIDPDSPQFWDPAQDFNLTSGVIVYRHGDGGYTWSIREPATKLPFICEVVASESYRVTESYRDFDYGLMKVDLARLERGPHFIIQPHSTVVVGKSRTAQLECVASGNPHPVYSWFKGDKLETRITSKTGRYTLTNGRLIIENPIESLDNGKYQCVVKNKFGIIRSDVVHLSFGHLGEFSNVPDAPVNAHAYEGAKIDCSRISFKPAPIADWGPKIQDEFIAVYPALPLAGHDVRLECFAYGTSTSEFRYSWVREGRGLPQNAVLGDHNRVLVLREATLDNQGVYTCHVRREADSDKKSFDLKLGAKPYFLTPIHNQHADMGSSLTWRCDARASPSPTFTWVKNGRPIVSDPKRFVRPKAFCTIVLQLSEFLNIGCEKVSLLEDHVGHKPVNNNVLVISKLDPDLHNGMYQCSVSNIHGTSLSEGQLRVLELAPNFYKFPTPPSTRAPLYGNATLPCNPEGAPASKITWFRNGVEINVADGGTYSMVPGGRLQLTSIQPSDAGRYTCRAENSLGVAESSTELSIVEGTYITVGPQNQKAPVNTTVFFECSASHAPGADMIFQWKFNGNNLDFYMHPEYEAVHAGPGGVSGLYIKHMNHHNTGMYECVAITTINSDTKGAYLEVLGPPSEPAGVFVESQSVSTTSLILKWSKGSKRGSDITHYIVQAANSFEKDKWDVVVGDIRASQATTETFRNILATNVTGLNPGCSYRFRVIAVNEFGLGPPSLPSRYTSTMTAPPVLAPTNLGGGNGKIGELHMTWKPLNKAEEAGPGIGYTLYWRRHTEEGDGLWEKRVINGSVGKYVTFVGKDNYYLEYDFKLQAFNARGHGPNSTQVIVMSAEDWYTSTMTAPPVLAPTNLGGGNGKIGELHMTWKRVINGSVGKYVTFVGKDNYYLEYDFKLQAFNARGHGPNSTQIIVMSAEDLPVGVPTNVEAEGYNGTAMEVWWNPVPDTREAARGKILGYQRHRHRIFTAYNDAAQKYPEEVRVHSVGKNEVEVWWRGVDIQQPESTLDGYVIYYWPAYENYRTATEHFSEGRRVYRARIKVEPGIVYALRVAAYSVGGQGRKSQTTYFAVAMGSQNEVPGIVSFTIKIKLAPTQPIGSKVAPPGFDLRKSWFGNRRSNAVTTKRHNAIAGGTL</sequence>
<dbReference type="InterPro" id="IPR003961">
    <property type="entry name" value="FN3_dom"/>
</dbReference>
<dbReference type="Gene3D" id="3.10.100.10">
    <property type="entry name" value="Mannose-Binding Protein A, subunit A"/>
    <property type="match status" value="1"/>
</dbReference>
<dbReference type="AlphaFoldDB" id="A0A433SPJ2"/>
<feature type="domain" description="Fibronectin type-III" evidence="6">
    <location>
        <begin position="862"/>
        <end position="961"/>
    </location>
</feature>
<dbReference type="SUPFAM" id="SSF48726">
    <property type="entry name" value="Immunoglobulin"/>
    <property type="match status" value="5"/>
</dbReference>